<dbReference type="RefSeq" id="WP_229711936.1">
    <property type="nucleotide sequence ID" value="NZ_BMMP01000010.1"/>
</dbReference>
<evidence type="ECO:0000313" key="10">
    <source>
        <dbReference type="Proteomes" id="UP000631535"/>
    </source>
</evidence>
<accession>A0ABQ2MFR5</accession>
<comment type="cofactor">
    <cofactor evidence="4">
        <name>FAD</name>
        <dbReference type="ChEBI" id="CHEBI:57692"/>
    </cofactor>
</comment>
<feature type="domain" description="Acyl-CoA dehydrogenase/oxidase C-terminal" evidence="7">
    <location>
        <begin position="266"/>
        <end position="415"/>
    </location>
</feature>
<dbReference type="InterPro" id="IPR009075">
    <property type="entry name" value="AcylCo_DH/oxidase_C"/>
</dbReference>
<comment type="caution">
    <text evidence="9">The sequence shown here is derived from an EMBL/GenBank/DDBJ whole genome shotgun (WGS) entry which is preliminary data.</text>
</comment>
<dbReference type="InterPro" id="IPR009100">
    <property type="entry name" value="AcylCoA_DH/oxidase_NM_dom_sf"/>
</dbReference>
<feature type="region of interest" description="Disordered" evidence="5">
    <location>
        <begin position="1"/>
        <end position="35"/>
    </location>
</feature>
<evidence type="ECO:0000256" key="6">
    <source>
        <dbReference type="SAM" id="Phobius"/>
    </source>
</evidence>
<evidence type="ECO:0000256" key="4">
    <source>
        <dbReference type="RuleBase" id="RU362125"/>
    </source>
</evidence>
<proteinExistence type="inferred from homology"/>
<dbReference type="SUPFAM" id="SSF47203">
    <property type="entry name" value="Acyl-CoA dehydrogenase C-terminal domain-like"/>
    <property type="match status" value="1"/>
</dbReference>
<keyword evidence="2 4" id="KW-0285">Flavoprotein</keyword>
<evidence type="ECO:0000259" key="7">
    <source>
        <dbReference type="Pfam" id="PF00441"/>
    </source>
</evidence>
<organism evidence="9 10">
    <name type="scientific">Streptomyces daqingensis</name>
    <dbReference type="NCBI Taxonomy" id="1472640"/>
    <lineage>
        <taxon>Bacteria</taxon>
        <taxon>Bacillati</taxon>
        <taxon>Actinomycetota</taxon>
        <taxon>Actinomycetes</taxon>
        <taxon>Kitasatosporales</taxon>
        <taxon>Streptomycetaceae</taxon>
        <taxon>Streptomyces</taxon>
    </lineage>
</organism>
<evidence type="ECO:0000256" key="1">
    <source>
        <dbReference type="ARBA" id="ARBA00009347"/>
    </source>
</evidence>
<dbReference type="InterPro" id="IPR006091">
    <property type="entry name" value="Acyl-CoA_Oxase/DH_mid-dom"/>
</dbReference>
<evidence type="ECO:0000259" key="8">
    <source>
        <dbReference type="Pfam" id="PF02770"/>
    </source>
</evidence>
<reference evidence="10" key="1">
    <citation type="journal article" date="2019" name="Int. J. Syst. Evol. Microbiol.">
        <title>The Global Catalogue of Microorganisms (GCM) 10K type strain sequencing project: providing services to taxonomists for standard genome sequencing and annotation.</title>
        <authorList>
            <consortium name="The Broad Institute Genomics Platform"/>
            <consortium name="The Broad Institute Genome Sequencing Center for Infectious Disease"/>
            <person name="Wu L."/>
            <person name="Ma J."/>
        </authorList>
    </citation>
    <scope>NUCLEOTIDE SEQUENCE [LARGE SCALE GENOMIC DNA]</scope>
    <source>
        <strain evidence="10">CGMCC 4.7178</strain>
    </source>
</reference>
<dbReference type="InterPro" id="IPR036250">
    <property type="entry name" value="AcylCo_DH-like_C"/>
</dbReference>
<evidence type="ECO:0000256" key="5">
    <source>
        <dbReference type="SAM" id="MobiDB-lite"/>
    </source>
</evidence>
<evidence type="ECO:0000256" key="2">
    <source>
        <dbReference type="ARBA" id="ARBA00022630"/>
    </source>
</evidence>
<gene>
    <name evidence="9" type="ORF">GCM10012287_32760</name>
</gene>
<feature type="domain" description="Acyl-CoA oxidase/dehydrogenase middle" evidence="8">
    <location>
        <begin position="157"/>
        <end position="254"/>
    </location>
</feature>
<dbReference type="SUPFAM" id="SSF56645">
    <property type="entry name" value="Acyl-CoA dehydrogenase NM domain-like"/>
    <property type="match status" value="1"/>
</dbReference>
<dbReference type="Gene3D" id="2.40.110.10">
    <property type="entry name" value="Butyryl-CoA Dehydrogenase, subunit A, domain 2"/>
    <property type="match status" value="1"/>
</dbReference>
<keyword evidence="4" id="KW-0560">Oxidoreductase</keyword>
<dbReference type="PANTHER" id="PTHR43884:SF19">
    <property type="entry name" value="ACYL-COA DEHYDROGENASE FADE4-RELATED"/>
    <property type="match status" value="1"/>
</dbReference>
<keyword evidence="6" id="KW-1133">Transmembrane helix</keyword>
<dbReference type="PANTHER" id="PTHR43884">
    <property type="entry name" value="ACYL-COA DEHYDROGENASE"/>
    <property type="match status" value="1"/>
</dbReference>
<feature type="transmembrane region" description="Helical" evidence="6">
    <location>
        <begin position="115"/>
        <end position="136"/>
    </location>
</feature>
<keyword evidence="3 4" id="KW-0274">FAD</keyword>
<dbReference type="Gene3D" id="1.20.140.10">
    <property type="entry name" value="Butyryl-CoA Dehydrogenase, subunit A, domain 3"/>
    <property type="match status" value="1"/>
</dbReference>
<dbReference type="InterPro" id="IPR046373">
    <property type="entry name" value="Acyl-CoA_Oxase/DH_mid-dom_sf"/>
</dbReference>
<dbReference type="Pfam" id="PF00441">
    <property type="entry name" value="Acyl-CoA_dh_1"/>
    <property type="match status" value="1"/>
</dbReference>
<dbReference type="CDD" id="cd00567">
    <property type="entry name" value="ACAD"/>
    <property type="match status" value="1"/>
</dbReference>
<keyword evidence="6" id="KW-0472">Membrane</keyword>
<protein>
    <submittedName>
        <fullName evidence="9">Acyl-CoA dehydrogenase</fullName>
    </submittedName>
</protein>
<sequence length="600" mass="64639">MPTGTEAAGRPPQAPAQEGQEGHGESAVPAGQEARAAARVAVLEEALGDPADERNEVSYAHLLQADEAGELSEPGERVLDEVMLNADFVPRGQGGRLERIDHLVRVLRPVFRRDVALGLGYGVTSFMAAVNVWAAGDGEQRRRMARLLLEGGKVSVAYHELAHGNDFVRNEFAAQAEAGGGYRLKGSKQVVNNAGRARAWVLFSRTDPAPGSRSHSVLFTGRDSCDPERYRVLPRYDSVGVRGCHLSGLEFDDCHVPPSDLVGEAGKGVEVALRAFQITRTAMPGMALGAADTALRTVVRFAAGRRLYRRTVLEIPHARAALAGAFTDLLVCDSLSLAASRAVHLLPAETSVYAAAVKYLVPRMLSETMNELAVVLGARYYVREGEFGIFQKHIRDLPVLSLGHAGSAACQATIIPQLSRLARRSWFTSPPAPPELFALRGDLPGIPFDRLTLTAGGDSLSATLVAAVDELPAGTPLEQAVRDLALGMVGELRQVQERSRALSATDRTALARPAAFALAERYTVLLAAASAIGVWQQARGDGTFLSDPAWLAAALHRLARRLGQRPPELPPQCGERVDREVLRRFEQQRSYDLYDTPLAG</sequence>
<name>A0ABQ2MFR5_9ACTN</name>
<evidence type="ECO:0000256" key="3">
    <source>
        <dbReference type="ARBA" id="ARBA00022827"/>
    </source>
</evidence>
<dbReference type="Pfam" id="PF02770">
    <property type="entry name" value="Acyl-CoA_dh_M"/>
    <property type="match status" value="1"/>
</dbReference>
<comment type="similarity">
    <text evidence="1 4">Belongs to the acyl-CoA dehydrogenase family.</text>
</comment>
<evidence type="ECO:0000313" key="9">
    <source>
        <dbReference type="EMBL" id="GGO51227.1"/>
    </source>
</evidence>
<dbReference type="Proteomes" id="UP000631535">
    <property type="component" value="Unassembled WGS sequence"/>
</dbReference>
<dbReference type="EMBL" id="BMMP01000010">
    <property type="protein sequence ID" value="GGO51227.1"/>
    <property type="molecule type" value="Genomic_DNA"/>
</dbReference>
<keyword evidence="10" id="KW-1185">Reference proteome</keyword>
<keyword evidence="6" id="KW-0812">Transmembrane</keyword>